<comment type="similarity">
    <text evidence="3">Belongs to the acetyltransferase family. AANAT subfamily.</text>
</comment>
<proteinExistence type="inferred from homology"/>
<dbReference type="EC" id="2.3.1.87" evidence="4"/>
<evidence type="ECO:0000256" key="1">
    <source>
        <dbReference type="ARBA" id="ARBA00022679"/>
    </source>
</evidence>
<dbReference type="InterPro" id="IPR016181">
    <property type="entry name" value="Acyl_CoA_acyltransferase"/>
</dbReference>
<evidence type="ECO:0000256" key="11">
    <source>
        <dbReference type="ARBA" id="ARBA00052335"/>
    </source>
</evidence>
<protein>
    <recommendedName>
        <fullName evidence="4">aralkylamine N-acetyltransferase</fullName>
        <ecNumber evidence="4">2.3.1.87</ecNumber>
    </recommendedName>
</protein>
<dbReference type="OrthoDB" id="41532at2759"/>
<accession>A0A0D8XWL0</accession>
<evidence type="ECO:0000256" key="7">
    <source>
        <dbReference type="ARBA" id="ARBA00051284"/>
    </source>
</evidence>
<evidence type="ECO:0000256" key="5">
    <source>
        <dbReference type="ARBA" id="ARBA00050189"/>
    </source>
</evidence>
<reference evidence="13 14" key="1">
    <citation type="submission" date="2013-11" db="EMBL/GenBank/DDBJ databases">
        <title>Draft genome of the bovine lungworm Dictyocaulus viviparus.</title>
        <authorList>
            <person name="Mitreva M."/>
        </authorList>
    </citation>
    <scope>NUCLEOTIDE SEQUENCE [LARGE SCALE GENOMIC DNA]</scope>
    <source>
        <strain evidence="13 14">HannoverDv2000</strain>
    </source>
</reference>
<evidence type="ECO:0000256" key="9">
    <source>
        <dbReference type="ARBA" id="ARBA00051823"/>
    </source>
</evidence>
<comment type="catalytic activity">
    <reaction evidence="5">
        <text>dopamine + (9Z)-octadecenoyl-CoA = N-(9Z-octadecanoyl)-dopamine + CoA + H(+)</text>
        <dbReference type="Rhea" id="RHEA:51380"/>
        <dbReference type="ChEBI" id="CHEBI:15378"/>
        <dbReference type="ChEBI" id="CHEBI:31883"/>
        <dbReference type="ChEBI" id="CHEBI:57287"/>
        <dbReference type="ChEBI" id="CHEBI:57387"/>
        <dbReference type="ChEBI" id="CHEBI:59905"/>
    </reaction>
    <physiologicalReaction direction="left-to-right" evidence="5">
        <dbReference type="Rhea" id="RHEA:51381"/>
    </physiologicalReaction>
</comment>
<evidence type="ECO:0000313" key="14">
    <source>
        <dbReference type="Proteomes" id="UP000053766"/>
    </source>
</evidence>
<reference evidence="14" key="2">
    <citation type="journal article" date="2016" name="Sci. Rep.">
        <title>Dictyocaulus viviparus genome, variome and transcriptome elucidate lungworm biology and support future intervention.</title>
        <authorList>
            <person name="McNulty S.N."/>
            <person name="Strube C."/>
            <person name="Rosa B.A."/>
            <person name="Martin J.C."/>
            <person name="Tyagi R."/>
            <person name="Choi Y.J."/>
            <person name="Wang Q."/>
            <person name="Hallsworth Pepin K."/>
            <person name="Zhang X."/>
            <person name="Ozersky P."/>
            <person name="Wilson R.K."/>
            <person name="Sternberg P.W."/>
            <person name="Gasser R.B."/>
            <person name="Mitreva M."/>
        </authorList>
    </citation>
    <scope>NUCLEOTIDE SEQUENCE [LARGE SCALE GENOMIC DNA]</scope>
    <source>
        <strain evidence="14">HannoverDv2000</strain>
    </source>
</reference>
<comment type="catalytic activity">
    <reaction evidence="9">
        <text>serotonin + (9Z)-octadecenoyl-CoA = N-(9Z-octadecenoyl)-serotonin + CoA + H(+)</text>
        <dbReference type="Rhea" id="RHEA:51392"/>
        <dbReference type="ChEBI" id="CHEBI:15378"/>
        <dbReference type="ChEBI" id="CHEBI:57287"/>
        <dbReference type="ChEBI" id="CHEBI:57387"/>
        <dbReference type="ChEBI" id="CHEBI:134064"/>
        <dbReference type="ChEBI" id="CHEBI:350546"/>
    </reaction>
    <physiologicalReaction direction="left-to-right" evidence="9">
        <dbReference type="Rhea" id="RHEA:51393"/>
    </physiologicalReaction>
</comment>
<evidence type="ECO:0000256" key="2">
    <source>
        <dbReference type="ARBA" id="ARBA00037926"/>
    </source>
</evidence>
<evidence type="ECO:0000256" key="3">
    <source>
        <dbReference type="ARBA" id="ARBA00038182"/>
    </source>
</evidence>
<evidence type="ECO:0000256" key="10">
    <source>
        <dbReference type="ARBA" id="ARBA00052178"/>
    </source>
</evidence>
<comment type="catalytic activity">
    <reaction evidence="11">
        <text>dopamine + hexadecanoyl-CoA = N-hexadecanoyl-dopamine + CoA + H(+)</text>
        <dbReference type="Rhea" id="RHEA:51376"/>
        <dbReference type="ChEBI" id="CHEBI:15378"/>
        <dbReference type="ChEBI" id="CHEBI:57287"/>
        <dbReference type="ChEBI" id="CHEBI:57379"/>
        <dbReference type="ChEBI" id="CHEBI:59905"/>
        <dbReference type="ChEBI" id="CHEBI:134058"/>
    </reaction>
    <physiologicalReaction direction="left-to-right" evidence="11">
        <dbReference type="Rhea" id="RHEA:51377"/>
    </physiologicalReaction>
</comment>
<dbReference type="Gene3D" id="3.40.630.30">
    <property type="match status" value="1"/>
</dbReference>
<gene>
    <name evidence="13" type="ORF">DICVIV_04975</name>
</gene>
<evidence type="ECO:0000256" key="8">
    <source>
        <dbReference type="ARBA" id="ARBA00051711"/>
    </source>
</evidence>
<dbReference type="Proteomes" id="UP000053766">
    <property type="component" value="Unassembled WGS sequence"/>
</dbReference>
<comment type="catalytic activity">
    <reaction evidence="8">
        <text>dopamine + acetyl-CoA = N-acetyldopamine + CoA + H(+)</text>
        <dbReference type="Rhea" id="RHEA:51388"/>
        <dbReference type="ChEBI" id="CHEBI:15378"/>
        <dbReference type="ChEBI" id="CHEBI:57287"/>
        <dbReference type="ChEBI" id="CHEBI:57288"/>
        <dbReference type="ChEBI" id="CHEBI:59905"/>
        <dbReference type="ChEBI" id="CHEBI:125678"/>
    </reaction>
    <physiologicalReaction direction="left-to-right" evidence="8">
        <dbReference type="Rhea" id="RHEA:51389"/>
    </physiologicalReaction>
</comment>
<evidence type="ECO:0000256" key="4">
    <source>
        <dbReference type="ARBA" id="ARBA00039114"/>
    </source>
</evidence>
<keyword evidence="14" id="KW-1185">Reference proteome</keyword>
<comment type="catalytic activity">
    <reaction evidence="10">
        <text>serotonin + hexadecanoyl-CoA = N-hexadecanoyl-serotonin + CoA + H(+)</text>
        <dbReference type="Rhea" id="RHEA:51384"/>
        <dbReference type="ChEBI" id="CHEBI:15378"/>
        <dbReference type="ChEBI" id="CHEBI:57287"/>
        <dbReference type="ChEBI" id="CHEBI:57379"/>
        <dbReference type="ChEBI" id="CHEBI:134059"/>
        <dbReference type="ChEBI" id="CHEBI:350546"/>
    </reaction>
    <physiologicalReaction direction="left-to-right" evidence="10">
        <dbReference type="Rhea" id="RHEA:51385"/>
    </physiologicalReaction>
</comment>
<dbReference type="SUPFAM" id="SSF55729">
    <property type="entry name" value="Acyl-CoA N-acyltransferases (Nat)"/>
    <property type="match status" value="1"/>
</dbReference>
<dbReference type="FunFam" id="3.40.630.30:FF:000046">
    <property type="entry name" value="Dopamine N-acetyltransferase"/>
    <property type="match status" value="1"/>
</dbReference>
<evidence type="ECO:0000256" key="12">
    <source>
        <dbReference type="ARBA" id="ARBA00052491"/>
    </source>
</evidence>
<comment type="catalytic activity">
    <reaction evidence="7">
        <text>serotonin + (5Z,8Z,11Z,14Z)-eicosatetraenoyl-CoA = N-[(5Z,8Z,11Z,14Z)-eicosatetraenoyl]-serotonin + CoA + H(+)</text>
        <dbReference type="Rhea" id="RHEA:51396"/>
        <dbReference type="ChEBI" id="CHEBI:15378"/>
        <dbReference type="ChEBI" id="CHEBI:57287"/>
        <dbReference type="ChEBI" id="CHEBI:57368"/>
        <dbReference type="ChEBI" id="CHEBI:132255"/>
        <dbReference type="ChEBI" id="CHEBI:350546"/>
    </reaction>
    <physiologicalReaction direction="left-to-right" evidence="7">
        <dbReference type="Rhea" id="RHEA:51397"/>
    </physiologicalReaction>
</comment>
<comment type="catalytic activity">
    <reaction evidence="12">
        <text>serotonin + acetyl-CoA = N-acetylserotonin + CoA + H(+)</text>
        <dbReference type="Rhea" id="RHEA:25217"/>
        <dbReference type="ChEBI" id="CHEBI:15378"/>
        <dbReference type="ChEBI" id="CHEBI:17697"/>
        <dbReference type="ChEBI" id="CHEBI:57287"/>
        <dbReference type="ChEBI" id="CHEBI:57288"/>
        <dbReference type="ChEBI" id="CHEBI:350546"/>
        <dbReference type="EC" id="2.3.1.87"/>
    </reaction>
    <physiologicalReaction direction="left-to-right" evidence="12">
        <dbReference type="Rhea" id="RHEA:25218"/>
    </physiologicalReaction>
</comment>
<sequence>MDELQISIADVQNRNEIRDFLMRHFLVEETMNVATKITEDEFSPFAEHTFDTALHTPFSIICRNGENGNIVGVALNTVRRRDDPPYKIPPGKPKRREIVTIDMICEEIHNGLWELIDPEINTILELDILNVAHSFQRRGIAGKMLDKRNSSELLEEYGIQGFICQASSYANQMLLTGRGYQEIKSIPFNQYTDDNGVPYIRPLDETKSVKLFWKPYNP</sequence>
<organism evidence="13 14">
    <name type="scientific">Dictyocaulus viviparus</name>
    <name type="common">Bovine lungworm</name>
    <dbReference type="NCBI Taxonomy" id="29172"/>
    <lineage>
        <taxon>Eukaryota</taxon>
        <taxon>Metazoa</taxon>
        <taxon>Ecdysozoa</taxon>
        <taxon>Nematoda</taxon>
        <taxon>Chromadorea</taxon>
        <taxon>Rhabditida</taxon>
        <taxon>Rhabditina</taxon>
        <taxon>Rhabditomorpha</taxon>
        <taxon>Strongyloidea</taxon>
        <taxon>Metastrongylidae</taxon>
        <taxon>Dictyocaulus</taxon>
    </lineage>
</organism>
<dbReference type="PANTHER" id="PTHR20905:SF30">
    <property type="entry name" value="N-ACETYLTRANSFERASE DOMAIN-CONTAINING PROTEIN"/>
    <property type="match status" value="1"/>
</dbReference>
<evidence type="ECO:0000256" key="6">
    <source>
        <dbReference type="ARBA" id="ARBA00050849"/>
    </source>
</evidence>
<comment type="catalytic activity">
    <reaction evidence="6">
        <text>serotonin + octadecanoyl-CoA = N-octadecanoyl-serotonin + CoA + H(+)</text>
        <dbReference type="Rhea" id="RHEA:51400"/>
        <dbReference type="ChEBI" id="CHEBI:15378"/>
        <dbReference type="ChEBI" id="CHEBI:57287"/>
        <dbReference type="ChEBI" id="CHEBI:57394"/>
        <dbReference type="ChEBI" id="CHEBI:134065"/>
        <dbReference type="ChEBI" id="CHEBI:350546"/>
    </reaction>
    <physiologicalReaction direction="left-to-right" evidence="6">
        <dbReference type="Rhea" id="RHEA:51401"/>
    </physiologicalReaction>
</comment>
<comment type="pathway">
    <text evidence="2">Aromatic compound metabolism; melatonin biosynthesis; melatonin from serotonin: step 1/2.</text>
</comment>
<dbReference type="PANTHER" id="PTHR20905">
    <property type="entry name" value="N-ACETYLTRANSFERASE-RELATED"/>
    <property type="match status" value="1"/>
</dbReference>
<dbReference type="STRING" id="29172.A0A0D8XWL0"/>
<dbReference type="EMBL" id="KN716252">
    <property type="protein sequence ID" value="KJH48900.1"/>
    <property type="molecule type" value="Genomic_DNA"/>
</dbReference>
<keyword evidence="1" id="KW-0808">Transferase</keyword>
<name>A0A0D8XWL0_DICVI</name>
<dbReference type="AlphaFoldDB" id="A0A0D8XWL0"/>
<evidence type="ECO:0000313" key="13">
    <source>
        <dbReference type="EMBL" id="KJH48900.1"/>
    </source>
</evidence>
<dbReference type="GO" id="GO:0004059">
    <property type="term" value="F:aralkylamine N-acetyltransferase activity"/>
    <property type="evidence" value="ECO:0007669"/>
    <property type="project" value="UniProtKB-EC"/>
</dbReference>